<evidence type="ECO:0000256" key="3">
    <source>
        <dbReference type="ARBA" id="ARBA00023027"/>
    </source>
</evidence>
<feature type="domain" description="D-isomer specific 2-hydroxyacid dehydrogenase catalytic" evidence="5">
    <location>
        <begin position="13"/>
        <end position="314"/>
    </location>
</feature>
<proteinExistence type="inferred from homology"/>
<dbReference type="Gene3D" id="3.40.50.720">
    <property type="entry name" value="NAD(P)-binding Rossmann-like Domain"/>
    <property type="match status" value="2"/>
</dbReference>
<dbReference type="PANTHER" id="PTHR43026:SF1">
    <property type="entry name" value="2-HYDROXYACID DEHYDROGENASE HOMOLOG 1-RELATED"/>
    <property type="match status" value="1"/>
</dbReference>
<comment type="caution">
    <text evidence="7">The sequence shown here is derived from an EMBL/GenBank/DDBJ whole genome shotgun (WGS) entry which is preliminary data.</text>
</comment>
<evidence type="ECO:0000259" key="6">
    <source>
        <dbReference type="Pfam" id="PF02826"/>
    </source>
</evidence>
<dbReference type="GO" id="GO:0008720">
    <property type="term" value="F:D-lactate dehydrogenase (NAD+) activity"/>
    <property type="evidence" value="ECO:0007669"/>
    <property type="project" value="TreeGrafter"/>
</dbReference>
<gene>
    <name evidence="7" type="ORF">GO621_08690</name>
</gene>
<evidence type="ECO:0000259" key="5">
    <source>
        <dbReference type="Pfam" id="PF00389"/>
    </source>
</evidence>
<feature type="domain" description="D-isomer specific 2-hydroxyacid dehydrogenase NAD-binding" evidence="6">
    <location>
        <begin position="109"/>
        <end position="293"/>
    </location>
</feature>
<dbReference type="InterPro" id="IPR058205">
    <property type="entry name" value="D-LDH-like"/>
</dbReference>
<dbReference type="CDD" id="cd12183">
    <property type="entry name" value="LDH_like_2"/>
    <property type="match status" value="1"/>
</dbReference>
<evidence type="ECO:0000313" key="7">
    <source>
        <dbReference type="EMBL" id="MVN21614.1"/>
    </source>
</evidence>
<keyword evidence="8" id="KW-1185">Reference proteome</keyword>
<dbReference type="InterPro" id="IPR006140">
    <property type="entry name" value="D-isomer_DH_NAD-bd"/>
</dbReference>
<dbReference type="RefSeq" id="WP_157566075.1">
    <property type="nucleotide sequence ID" value="NZ_WPIK01000006.1"/>
</dbReference>
<dbReference type="AlphaFoldDB" id="A0A7K1SWD5"/>
<keyword evidence="3" id="KW-0520">NAD</keyword>
<keyword evidence="2 4" id="KW-0560">Oxidoreductase</keyword>
<dbReference type="PROSITE" id="PS00670">
    <property type="entry name" value="D_2_HYDROXYACID_DH_2"/>
    <property type="match status" value="1"/>
</dbReference>
<sequence length="325" mass="35518">MKAVAYSIRSFEKEPLALANQKKHDLTLISNTLNLQTAFYAEGKDAVLVFTNDDVSAPVIEKLAGFGVKYIVTRSTGTDQIDLNAAASFGIKVANIPSYSPFAIAEQSVALAMALNRKLVETVNQSRNFDFRIDQHIGFNFYGKTVGIIGLGTIGRATAAIYNGLGCTVLGFDVANQALTGIEQVNLEALFKHSDVISLHLPLTPQTKYLVNKETIALMKKGVMLINTARGALINTTDVLGALKNGYIGYLGIDVFEDEKGIFFEDHHADSNRNPLLEELMTLSNVMITPHQGFLTQEALQEIAIKTIAHLNIWQQKKCLGMLAI</sequence>
<dbReference type="Pfam" id="PF00389">
    <property type="entry name" value="2-Hacid_dh"/>
    <property type="match status" value="1"/>
</dbReference>
<dbReference type="InterPro" id="IPR029753">
    <property type="entry name" value="D-isomer_DH_CS"/>
</dbReference>
<dbReference type="InterPro" id="IPR036291">
    <property type="entry name" value="NAD(P)-bd_dom_sf"/>
</dbReference>
<dbReference type="SUPFAM" id="SSF52283">
    <property type="entry name" value="Formate/glycerate dehydrogenase catalytic domain-like"/>
    <property type="match status" value="1"/>
</dbReference>
<reference evidence="7 8" key="1">
    <citation type="submission" date="2019-12" db="EMBL/GenBank/DDBJ databases">
        <title>Mucilaginibacter sp. HMF7410 genome sequencing and assembly.</title>
        <authorList>
            <person name="Kang H."/>
            <person name="Cha I."/>
            <person name="Kim H."/>
            <person name="Joh K."/>
        </authorList>
    </citation>
    <scope>NUCLEOTIDE SEQUENCE [LARGE SCALE GENOMIC DNA]</scope>
    <source>
        <strain evidence="7 8">HMF7410</strain>
    </source>
</reference>
<organism evidence="7 8">
    <name type="scientific">Mucilaginibacter arboris</name>
    <dbReference type="NCBI Taxonomy" id="2682090"/>
    <lineage>
        <taxon>Bacteria</taxon>
        <taxon>Pseudomonadati</taxon>
        <taxon>Bacteroidota</taxon>
        <taxon>Sphingobacteriia</taxon>
        <taxon>Sphingobacteriales</taxon>
        <taxon>Sphingobacteriaceae</taxon>
        <taxon>Mucilaginibacter</taxon>
    </lineage>
</organism>
<dbReference type="Proteomes" id="UP000462014">
    <property type="component" value="Unassembled WGS sequence"/>
</dbReference>
<evidence type="ECO:0000256" key="4">
    <source>
        <dbReference type="RuleBase" id="RU003719"/>
    </source>
</evidence>
<accession>A0A7K1SWD5</accession>
<dbReference type="EMBL" id="WPIK01000006">
    <property type="protein sequence ID" value="MVN21614.1"/>
    <property type="molecule type" value="Genomic_DNA"/>
</dbReference>
<evidence type="ECO:0000256" key="2">
    <source>
        <dbReference type="ARBA" id="ARBA00023002"/>
    </source>
</evidence>
<name>A0A7K1SWD5_9SPHI</name>
<evidence type="ECO:0000313" key="8">
    <source>
        <dbReference type="Proteomes" id="UP000462014"/>
    </source>
</evidence>
<dbReference type="Pfam" id="PF02826">
    <property type="entry name" value="2-Hacid_dh_C"/>
    <property type="match status" value="1"/>
</dbReference>
<dbReference type="InterPro" id="IPR006139">
    <property type="entry name" value="D-isomer_2_OHA_DH_cat_dom"/>
</dbReference>
<dbReference type="PROSITE" id="PS00671">
    <property type="entry name" value="D_2_HYDROXYACID_DH_3"/>
    <property type="match status" value="1"/>
</dbReference>
<evidence type="ECO:0000256" key="1">
    <source>
        <dbReference type="ARBA" id="ARBA00005854"/>
    </source>
</evidence>
<dbReference type="SUPFAM" id="SSF51735">
    <property type="entry name" value="NAD(P)-binding Rossmann-fold domains"/>
    <property type="match status" value="1"/>
</dbReference>
<dbReference type="PANTHER" id="PTHR43026">
    <property type="entry name" value="2-HYDROXYACID DEHYDROGENASE HOMOLOG 1-RELATED"/>
    <property type="match status" value="1"/>
</dbReference>
<protein>
    <submittedName>
        <fullName evidence="7">2-hydroxyacid dehydrogenase</fullName>
    </submittedName>
</protein>
<comment type="similarity">
    <text evidence="1 4">Belongs to the D-isomer specific 2-hydroxyacid dehydrogenase family.</text>
</comment>
<dbReference type="GO" id="GO:0051287">
    <property type="term" value="F:NAD binding"/>
    <property type="evidence" value="ECO:0007669"/>
    <property type="project" value="InterPro"/>
</dbReference>